<gene>
    <name evidence="1" type="ORF">EYF80_018504</name>
</gene>
<dbReference type="AlphaFoldDB" id="A0A4Z2I248"/>
<comment type="caution">
    <text evidence="1">The sequence shown here is derived from an EMBL/GenBank/DDBJ whole genome shotgun (WGS) entry which is preliminary data.</text>
</comment>
<evidence type="ECO:0000313" key="1">
    <source>
        <dbReference type="EMBL" id="TNN71302.1"/>
    </source>
</evidence>
<organism evidence="1 2">
    <name type="scientific">Liparis tanakae</name>
    <name type="common">Tanaka's snailfish</name>
    <dbReference type="NCBI Taxonomy" id="230148"/>
    <lineage>
        <taxon>Eukaryota</taxon>
        <taxon>Metazoa</taxon>
        <taxon>Chordata</taxon>
        <taxon>Craniata</taxon>
        <taxon>Vertebrata</taxon>
        <taxon>Euteleostomi</taxon>
        <taxon>Actinopterygii</taxon>
        <taxon>Neopterygii</taxon>
        <taxon>Teleostei</taxon>
        <taxon>Neoteleostei</taxon>
        <taxon>Acanthomorphata</taxon>
        <taxon>Eupercaria</taxon>
        <taxon>Perciformes</taxon>
        <taxon>Cottioidei</taxon>
        <taxon>Cottales</taxon>
        <taxon>Liparidae</taxon>
        <taxon>Liparis</taxon>
    </lineage>
</organism>
<accession>A0A4Z2I248</accession>
<reference evidence="1 2" key="1">
    <citation type="submission" date="2019-03" db="EMBL/GenBank/DDBJ databases">
        <title>First draft genome of Liparis tanakae, snailfish: a comprehensive survey of snailfish specific genes.</title>
        <authorList>
            <person name="Kim W."/>
            <person name="Song I."/>
            <person name="Jeong J.-H."/>
            <person name="Kim D."/>
            <person name="Kim S."/>
            <person name="Ryu S."/>
            <person name="Song J.Y."/>
            <person name="Lee S.K."/>
        </authorList>
    </citation>
    <scope>NUCLEOTIDE SEQUENCE [LARGE SCALE GENOMIC DNA]</scope>
    <source>
        <tissue evidence="1">Muscle</tissue>
    </source>
</reference>
<evidence type="ECO:0000313" key="2">
    <source>
        <dbReference type="Proteomes" id="UP000314294"/>
    </source>
</evidence>
<proteinExistence type="predicted"/>
<sequence>MQENESISEENLPKLMALEVVEAHLGPRRKAAVGARTRGAAEEAEVLRQEEEAVEVVVECRCAQGEEGEEEEEEVGGDSHQVEVEEEVVEEAPLGVVRVVLQLKRWKKQGAREKGKEAEEAEQSLDLPLQLFDSIFLLLRLGLGLLPCAELLIKLQEKRHE</sequence>
<protein>
    <submittedName>
        <fullName evidence="1">Uncharacterized protein</fullName>
    </submittedName>
</protein>
<dbReference type="EMBL" id="SRLO01000152">
    <property type="protein sequence ID" value="TNN71302.1"/>
    <property type="molecule type" value="Genomic_DNA"/>
</dbReference>
<dbReference type="Proteomes" id="UP000314294">
    <property type="component" value="Unassembled WGS sequence"/>
</dbReference>
<keyword evidence="2" id="KW-1185">Reference proteome</keyword>
<name>A0A4Z2I248_9TELE</name>